<sequence length="919" mass="103167">MAACTRSTDDAPLDDDDIVLIPEEVMQQARLAMQEAEVHEVIGLTNRSPKLTLTANRQSLKALSCQADEIEPYFSVSCLGPTGSGKSFFITKLLTALGYTGTVPYSIDFNETDVGDITLSVTCNISCYLAGSKLLFDVEGTDGTLPLMQRILMGLGSRWRLSDEERRLQQERRDAVAEFFPAIAFTISNTIIYITREPLKNSSTSQAITAFAASIARSSTSVRPYLVIVHNLCPLNQLRTGKANEEALAKEFLRTHDDSNFLTETFRGVWCMTFPDCNVVDKRKNIDGEVVFDQQLKCLCELLSEQHEENKLVRRRLHCALPGKSLLTILPEIVQQVNEKRPVSIPDILRTNLKNDPDTDCLVLRRTWTVVHSFVAGSLAAEILRGQTLKDALSLCIGISAHYLAWKLKTQEKAGFPDQWVEDQAASLHAKQMDYLTMVFARCQAVSPHGYDNVAKPMACNARLLGHDCHITGEQVIPSRFNWFRRKVTMKLFGGIFDRWEGNFESDPVLKDAGLWGKDIMQQETVAAVRLLRVSTPSSDSSSSLRKNSKHGFHQHNAEHLRDWCQILKITPKVAKQAESKTTIVEDLKFRNHSFCCVCFTLVQSTQIDLHVCSECVSLFDGMGFRSLFPRYWSWQAQFTDGHFQVQLVTAELELQVLSSLLQVSQPHELGKGHDAEKKLPPYSSLEVQHAWRLENCNLWQKFDSGRRHVARDLKILRQKAGEGADMVLSTKIDERTQPLMQEADTAAGGVMLLHGTKPEVVLPIVNNGMNERLASGVAAFGTGSYLCEDAEKMDQYCRPATSSQAQELQKALFAQNGVQNLEGLCFCFVVRATCGKPIYTRGLTRDEGAMHDCETGEAIFLNRQRRELAQVPGSDAARPIYHHSLVVNTGKALKRFREMVVYHDTRVYAEYLIAYKRI</sequence>
<evidence type="ECO:0000259" key="1">
    <source>
        <dbReference type="Pfam" id="PF00644"/>
    </source>
</evidence>
<dbReference type="InterPro" id="IPR012317">
    <property type="entry name" value="Poly(ADP-ribose)pol_cat_dom"/>
</dbReference>
<dbReference type="InterPro" id="IPR051712">
    <property type="entry name" value="ARTD-AVP"/>
</dbReference>
<comment type="caution">
    <text evidence="2">The sequence shown here is derived from an EMBL/GenBank/DDBJ whole genome shotgun (WGS) entry which is preliminary data.</text>
</comment>
<feature type="domain" description="PARP catalytic" evidence="1">
    <location>
        <begin position="684"/>
        <end position="917"/>
    </location>
</feature>
<dbReference type="Gene3D" id="3.90.228.10">
    <property type="match status" value="1"/>
</dbReference>
<keyword evidence="3" id="KW-1185">Reference proteome</keyword>
<dbReference type="EMBL" id="CAJNDS010002082">
    <property type="protein sequence ID" value="CAE7314107.1"/>
    <property type="molecule type" value="Genomic_DNA"/>
</dbReference>
<dbReference type="GO" id="GO:1990404">
    <property type="term" value="F:NAD+-protein mono-ADP-ribosyltransferase activity"/>
    <property type="evidence" value="ECO:0007669"/>
    <property type="project" value="TreeGrafter"/>
</dbReference>
<accession>A0A812NFF8</accession>
<dbReference type="GO" id="GO:0005634">
    <property type="term" value="C:nucleus"/>
    <property type="evidence" value="ECO:0007669"/>
    <property type="project" value="TreeGrafter"/>
</dbReference>
<dbReference type="PANTHER" id="PTHR45740">
    <property type="entry name" value="POLY [ADP-RIBOSE] POLYMERASE"/>
    <property type="match status" value="1"/>
</dbReference>
<dbReference type="Pfam" id="PF00644">
    <property type="entry name" value="PARP"/>
    <property type="match status" value="1"/>
</dbReference>
<organism evidence="2 3">
    <name type="scientific">Symbiodinium natans</name>
    <dbReference type="NCBI Taxonomy" id="878477"/>
    <lineage>
        <taxon>Eukaryota</taxon>
        <taxon>Sar</taxon>
        <taxon>Alveolata</taxon>
        <taxon>Dinophyceae</taxon>
        <taxon>Suessiales</taxon>
        <taxon>Symbiodiniaceae</taxon>
        <taxon>Symbiodinium</taxon>
    </lineage>
</organism>
<proteinExistence type="predicted"/>
<dbReference type="AlphaFoldDB" id="A0A812NFF8"/>
<dbReference type="PANTHER" id="PTHR45740:SF6">
    <property type="entry name" value="PROTEIN MONO-ADP-RIBOSYLTRANSFERASE PARP12"/>
    <property type="match status" value="1"/>
</dbReference>
<reference evidence="2" key="1">
    <citation type="submission" date="2021-02" db="EMBL/GenBank/DDBJ databases">
        <authorList>
            <person name="Dougan E. K."/>
            <person name="Rhodes N."/>
            <person name="Thang M."/>
            <person name="Chan C."/>
        </authorList>
    </citation>
    <scope>NUCLEOTIDE SEQUENCE</scope>
</reference>
<gene>
    <name evidence="2" type="primary">PRPF40A</name>
    <name evidence="2" type="ORF">SNAT2548_LOCUS16485</name>
</gene>
<dbReference type="Proteomes" id="UP000604046">
    <property type="component" value="Unassembled WGS sequence"/>
</dbReference>
<name>A0A812NFF8_9DINO</name>
<evidence type="ECO:0000313" key="3">
    <source>
        <dbReference type="Proteomes" id="UP000604046"/>
    </source>
</evidence>
<evidence type="ECO:0000313" key="2">
    <source>
        <dbReference type="EMBL" id="CAE7314107.1"/>
    </source>
</evidence>
<dbReference type="SUPFAM" id="SSF56399">
    <property type="entry name" value="ADP-ribosylation"/>
    <property type="match status" value="1"/>
</dbReference>
<dbReference type="OrthoDB" id="66726at2759"/>
<protein>
    <submittedName>
        <fullName evidence="2">PRPF40A protein</fullName>
    </submittedName>
</protein>
<dbReference type="GO" id="GO:0003950">
    <property type="term" value="F:NAD+ poly-ADP-ribosyltransferase activity"/>
    <property type="evidence" value="ECO:0007669"/>
    <property type="project" value="InterPro"/>
</dbReference>